<dbReference type="AlphaFoldDB" id="A0A0E9RNS8"/>
<keyword evidence="3" id="KW-0548">Nucleotidyltransferase</keyword>
<protein>
    <recommendedName>
        <fullName evidence="1">DNA-directed DNA polymerase</fullName>
        <ecNumber evidence="1">2.7.7.7</ecNumber>
    </recommendedName>
</protein>
<proteinExistence type="predicted"/>
<dbReference type="Pfam" id="PF00136">
    <property type="entry name" value="DNA_pol_B"/>
    <property type="match status" value="1"/>
</dbReference>
<dbReference type="GO" id="GO:0006297">
    <property type="term" value="P:nucleotide-excision repair, DNA gap filling"/>
    <property type="evidence" value="ECO:0007669"/>
    <property type="project" value="TreeGrafter"/>
</dbReference>
<dbReference type="GO" id="GO:0043625">
    <property type="term" value="C:delta DNA polymerase complex"/>
    <property type="evidence" value="ECO:0007669"/>
    <property type="project" value="TreeGrafter"/>
</dbReference>
<reference evidence="6" key="1">
    <citation type="submission" date="2014-11" db="EMBL/GenBank/DDBJ databases">
        <authorList>
            <person name="Amaro Gonzalez C."/>
        </authorList>
    </citation>
    <scope>NUCLEOTIDE SEQUENCE</scope>
</reference>
<evidence type="ECO:0000313" key="6">
    <source>
        <dbReference type="EMBL" id="JAH30477.1"/>
    </source>
</evidence>
<dbReference type="GO" id="GO:0003887">
    <property type="term" value="F:DNA-directed DNA polymerase activity"/>
    <property type="evidence" value="ECO:0007669"/>
    <property type="project" value="UniProtKB-KW"/>
</dbReference>
<reference evidence="6" key="2">
    <citation type="journal article" date="2015" name="Fish Shellfish Immunol.">
        <title>Early steps in the European eel (Anguilla anguilla)-Vibrio vulnificus interaction in the gills: Role of the RtxA13 toxin.</title>
        <authorList>
            <person name="Callol A."/>
            <person name="Pajuelo D."/>
            <person name="Ebbesson L."/>
            <person name="Teles M."/>
            <person name="MacKenzie S."/>
            <person name="Amaro C."/>
        </authorList>
    </citation>
    <scope>NUCLEOTIDE SEQUENCE</scope>
</reference>
<evidence type="ECO:0000256" key="2">
    <source>
        <dbReference type="ARBA" id="ARBA00022679"/>
    </source>
</evidence>
<keyword evidence="2" id="KW-0808">Transferase</keyword>
<organism evidence="6">
    <name type="scientific">Anguilla anguilla</name>
    <name type="common">European freshwater eel</name>
    <name type="synonym">Muraena anguilla</name>
    <dbReference type="NCBI Taxonomy" id="7936"/>
    <lineage>
        <taxon>Eukaryota</taxon>
        <taxon>Metazoa</taxon>
        <taxon>Chordata</taxon>
        <taxon>Craniata</taxon>
        <taxon>Vertebrata</taxon>
        <taxon>Euteleostomi</taxon>
        <taxon>Actinopterygii</taxon>
        <taxon>Neopterygii</taxon>
        <taxon>Teleostei</taxon>
        <taxon>Anguilliformes</taxon>
        <taxon>Anguillidae</taxon>
        <taxon>Anguilla</taxon>
    </lineage>
</organism>
<evidence type="ECO:0000256" key="1">
    <source>
        <dbReference type="ARBA" id="ARBA00012417"/>
    </source>
</evidence>
<dbReference type="InterPro" id="IPR006134">
    <property type="entry name" value="DNA-dir_DNA_pol_B_multi_dom"/>
</dbReference>
<dbReference type="Gene3D" id="1.10.132.60">
    <property type="entry name" value="DNA polymerase family B, C-terminal domain"/>
    <property type="match status" value="1"/>
</dbReference>
<dbReference type="InterPro" id="IPR050240">
    <property type="entry name" value="DNA_pol_type-B"/>
</dbReference>
<accession>A0A0E9RNS8</accession>
<feature type="domain" description="DNA-directed DNA polymerase family B multifunctional" evidence="5">
    <location>
        <begin position="1"/>
        <end position="56"/>
    </location>
</feature>
<dbReference type="EMBL" id="GBXM01078100">
    <property type="protein sequence ID" value="JAH30477.1"/>
    <property type="molecule type" value="Transcribed_RNA"/>
</dbReference>
<dbReference type="GO" id="GO:0003677">
    <property type="term" value="F:DNA binding"/>
    <property type="evidence" value="ECO:0007669"/>
    <property type="project" value="InterPro"/>
</dbReference>
<dbReference type="GO" id="GO:0000166">
    <property type="term" value="F:nucleotide binding"/>
    <property type="evidence" value="ECO:0007669"/>
    <property type="project" value="InterPro"/>
</dbReference>
<evidence type="ECO:0000256" key="3">
    <source>
        <dbReference type="ARBA" id="ARBA00022695"/>
    </source>
</evidence>
<sequence length="81" mass="8703">MDCKGIETVRRDNSPLVANLINTCLQKILIDRDPQGAVEHAKEVISDLLCNRIDISPAGHHQGADEICPGVCWEAGPRGAG</sequence>
<evidence type="ECO:0000259" key="5">
    <source>
        <dbReference type="Pfam" id="PF00136"/>
    </source>
</evidence>
<keyword evidence="4" id="KW-0239">DNA-directed DNA polymerase</keyword>
<dbReference type="EC" id="2.7.7.7" evidence="1"/>
<dbReference type="GO" id="GO:0008296">
    <property type="term" value="F:3'-5'-DNA exonuclease activity"/>
    <property type="evidence" value="ECO:0007669"/>
    <property type="project" value="TreeGrafter"/>
</dbReference>
<dbReference type="PANTHER" id="PTHR10322:SF23">
    <property type="entry name" value="DNA POLYMERASE DELTA CATALYTIC SUBUNIT"/>
    <property type="match status" value="1"/>
</dbReference>
<dbReference type="GO" id="GO:0045004">
    <property type="term" value="P:DNA replication proofreading"/>
    <property type="evidence" value="ECO:0007669"/>
    <property type="project" value="TreeGrafter"/>
</dbReference>
<dbReference type="SUPFAM" id="SSF56672">
    <property type="entry name" value="DNA/RNA polymerases"/>
    <property type="match status" value="1"/>
</dbReference>
<dbReference type="InterPro" id="IPR042087">
    <property type="entry name" value="DNA_pol_B_thumb"/>
</dbReference>
<name>A0A0E9RNS8_ANGAN</name>
<dbReference type="InterPro" id="IPR043502">
    <property type="entry name" value="DNA/RNA_pol_sf"/>
</dbReference>
<dbReference type="PANTHER" id="PTHR10322">
    <property type="entry name" value="DNA POLYMERASE CATALYTIC SUBUNIT"/>
    <property type="match status" value="1"/>
</dbReference>
<dbReference type="GO" id="GO:0006287">
    <property type="term" value="P:base-excision repair, gap-filling"/>
    <property type="evidence" value="ECO:0007669"/>
    <property type="project" value="TreeGrafter"/>
</dbReference>
<evidence type="ECO:0000256" key="4">
    <source>
        <dbReference type="ARBA" id="ARBA00022932"/>
    </source>
</evidence>